<name>A0A8S1QCW8_PARPR</name>
<evidence type="ECO:0000256" key="1">
    <source>
        <dbReference type="ARBA" id="ARBA00004120"/>
    </source>
</evidence>
<dbReference type="InterPro" id="IPR022088">
    <property type="entry name" value="Intraflagellar_transp_cmplxB"/>
</dbReference>
<organism evidence="7 8">
    <name type="scientific">Paramecium primaurelia</name>
    <dbReference type="NCBI Taxonomy" id="5886"/>
    <lineage>
        <taxon>Eukaryota</taxon>
        <taxon>Sar</taxon>
        <taxon>Alveolata</taxon>
        <taxon>Ciliophora</taxon>
        <taxon>Intramacronucleata</taxon>
        <taxon>Oligohymenophorea</taxon>
        <taxon>Peniculida</taxon>
        <taxon>Parameciidae</taxon>
        <taxon>Paramecium</taxon>
    </lineage>
</organism>
<evidence type="ECO:0000313" key="7">
    <source>
        <dbReference type="EMBL" id="CAD8112270.1"/>
    </source>
</evidence>
<protein>
    <submittedName>
        <fullName evidence="7">Uncharacterized protein</fullName>
    </submittedName>
</protein>
<dbReference type="GO" id="GO:0042073">
    <property type="term" value="P:intraciliary transport"/>
    <property type="evidence" value="ECO:0007669"/>
    <property type="project" value="InterPro"/>
</dbReference>
<accession>A0A8S1QCW8</accession>
<evidence type="ECO:0000256" key="4">
    <source>
        <dbReference type="ARBA" id="ARBA00023069"/>
    </source>
</evidence>
<keyword evidence="8" id="KW-1185">Reference proteome</keyword>
<comment type="subcellular location">
    <subcellularLocation>
        <location evidence="1">Cytoplasm</location>
        <location evidence="1">Cytoskeleton</location>
        <location evidence="1">Cilium basal body</location>
    </subcellularLocation>
</comment>
<dbReference type="GO" id="GO:0030992">
    <property type="term" value="C:intraciliary transport particle B"/>
    <property type="evidence" value="ECO:0007669"/>
    <property type="project" value="TreeGrafter"/>
</dbReference>
<evidence type="ECO:0000256" key="6">
    <source>
        <dbReference type="ARBA" id="ARBA00023273"/>
    </source>
</evidence>
<dbReference type="PANTHER" id="PTHR13376:SF0">
    <property type="entry name" value="INTRAFLAGELLAR TRANSPORT PROTEIN 46 HOMOLOG"/>
    <property type="match status" value="1"/>
</dbReference>
<dbReference type="GO" id="GO:0060271">
    <property type="term" value="P:cilium assembly"/>
    <property type="evidence" value="ECO:0007669"/>
    <property type="project" value="TreeGrafter"/>
</dbReference>
<dbReference type="PANTHER" id="PTHR13376">
    <property type="entry name" value="INTRAFLAGELLAR TRANSPORT PROTEIN 46 HOMOLOG"/>
    <property type="match status" value="1"/>
</dbReference>
<dbReference type="Proteomes" id="UP000688137">
    <property type="component" value="Unassembled WGS sequence"/>
</dbReference>
<dbReference type="GO" id="GO:0005815">
    <property type="term" value="C:microtubule organizing center"/>
    <property type="evidence" value="ECO:0007669"/>
    <property type="project" value="TreeGrafter"/>
</dbReference>
<proteinExistence type="inferred from homology"/>
<reference evidence="7" key="1">
    <citation type="submission" date="2021-01" db="EMBL/GenBank/DDBJ databases">
        <authorList>
            <consortium name="Genoscope - CEA"/>
            <person name="William W."/>
        </authorList>
    </citation>
    <scope>NUCLEOTIDE SEQUENCE</scope>
</reference>
<evidence type="ECO:0000313" key="8">
    <source>
        <dbReference type="Proteomes" id="UP000688137"/>
    </source>
</evidence>
<keyword evidence="5" id="KW-0206">Cytoskeleton</keyword>
<comment type="similarity">
    <text evidence="2">Belongs to the IFT46 family.</text>
</comment>
<keyword evidence="4" id="KW-0969">Cilium</keyword>
<keyword evidence="3" id="KW-0963">Cytoplasm</keyword>
<dbReference type="GO" id="GO:0031514">
    <property type="term" value="C:motile cilium"/>
    <property type="evidence" value="ECO:0007669"/>
    <property type="project" value="TreeGrafter"/>
</dbReference>
<dbReference type="EMBL" id="CAJJDM010000155">
    <property type="protein sequence ID" value="CAD8112270.1"/>
    <property type="molecule type" value="Genomic_DNA"/>
</dbReference>
<comment type="caution">
    <text evidence="7">The sequence shown here is derived from an EMBL/GenBank/DDBJ whole genome shotgun (WGS) entry which is preliminary data.</text>
</comment>
<dbReference type="AlphaFoldDB" id="A0A8S1QCW8"/>
<keyword evidence="6" id="KW-0966">Cell projection</keyword>
<gene>
    <name evidence="7" type="ORF">PPRIM_AZ9-3.1.T1500120</name>
</gene>
<evidence type="ECO:0000256" key="3">
    <source>
        <dbReference type="ARBA" id="ARBA00022490"/>
    </source>
</evidence>
<evidence type="ECO:0000256" key="2">
    <source>
        <dbReference type="ARBA" id="ARBA00007700"/>
    </source>
</evidence>
<sequence>MRRIVLRTQIILSQNLNHSLFSTTKLFKPIYSLQFNKYIINLQLDQLRKKYRLFLSIQNDYGFDVDEKVKEIHNKHSDEAIELKEEDDQEIGYGQEDETNVMYQAGARGAKQAAQSVVFQEDKVSLPGAQIPNDYSNLQVGAEVKQLFEFIKLLKQFWMQNQSHLFQIMHLRQLIYLHQQSNYVQFKDQSAINQSKRTKLDLINRGKKYYYLSYKKLTTQRKLQHGLLMKQKCIKKVTYIYFIFQIMLDIEELMQVLQLEIEDLFQITQLQGDTWVYQNIVNFSCNLLDILIYQINNNKKIIESLHFLLTLFSEFKTNQLFRQNNDEIQSISNIIKLFPFSSLFADQINLKISSLIINEKNYKFEILSNIKINCQQINPIPFWQNYHNIIQNLQNIKTKLIQNQLFQQLERY</sequence>
<evidence type="ECO:0000256" key="5">
    <source>
        <dbReference type="ARBA" id="ARBA00023212"/>
    </source>
</evidence>
<dbReference type="Pfam" id="PF12317">
    <property type="entry name" value="IFT46_B_C"/>
    <property type="match status" value="1"/>
</dbReference>